<gene>
    <name evidence="3" type="ORF">K8V81_07975</name>
</gene>
<feature type="region of interest" description="Disordered" evidence="1">
    <location>
        <begin position="1"/>
        <end position="21"/>
    </location>
</feature>
<evidence type="ECO:0000313" key="4">
    <source>
        <dbReference type="Proteomes" id="UP000742460"/>
    </source>
</evidence>
<dbReference type="AlphaFoldDB" id="A0A921MVW7"/>
<proteinExistence type="predicted"/>
<reference evidence="3" key="2">
    <citation type="submission" date="2021-09" db="EMBL/GenBank/DDBJ databases">
        <authorList>
            <person name="Gilroy R."/>
        </authorList>
    </citation>
    <scope>NUCLEOTIDE SEQUENCE</scope>
    <source>
        <strain evidence="3">ChiGjej5B5-22894</strain>
    </source>
</reference>
<reference evidence="3" key="1">
    <citation type="journal article" date="2021" name="PeerJ">
        <title>Extensive microbial diversity within the chicken gut microbiome revealed by metagenomics and culture.</title>
        <authorList>
            <person name="Gilroy R."/>
            <person name="Ravi A."/>
            <person name="Getino M."/>
            <person name="Pursley I."/>
            <person name="Horton D.L."/>
            <person name="Alikhan N.F."/>
            <person name="Baker D."/>
            <person name="Gharbi K."/>
            <person name="Hall N."/>
            <person name="Watson M."/>
            <person name="Adriaenssens E.M."/>
            <person name="Foster-Nyarko E."/>
            <person name="Jarju S."/>
            <person name="Secka A."/>
            <person name="Antonio M."/>
            <person name="Oren A."/>
            <person name="Chaudhuri R.R."/>
            <person name="La Ragione R."/>
            <person name="Hildebrand F."/>
            <person name="Pallen M.J."/>
        </authorList>
    </citation>
    <scope>NUCLEOTIDE SEQUENCE</scope>
    <source>
        <strain evidence="3">ChiGjej5B5-22894</strain>
    </source>
</reference>
<keyword evidence="2" id="KW-1133">Transmembrane helix</keyword>
<sequence>MNDPRTPGHGDAPPAPRRTRSGQVIIGPTVGARYRPGALIGLPLVSALLSPFAGAGLQQWRASRLQAGQDGLLEQLLAPAWTQLLLGALLLWALFALWALVPLLLTQRTVLLDEGEGTIALRKGPRIVERAPLAQVEHAVGEAERGGMALIGVSTQDPEAPPRQWIVPEVGWDGASFDGLRALQAATGLRPAPPREVLRQENRRRRRIGRQQELAARLGMPWRALYEDDEEAFQAEFDRVRRVLGGREPAREGDPEA</sequence>
<dbReference type="Proteomes" id="UP000742460">
    <property type="component" value="Unassembled WGS sequence"/>
</dbReference>
<organism evidence="3 4">
    <name type="scientific">Brachybacterium massiliense</name>
    <dbReference type="NCBI Taxonomy" id="1755098"/>
    <lineage>
        <taxon>Bacteria</taxon>
        <taxon>Bacillati</taxon>
        <taxon>Actinomycetota</taxon>
        <taxon>Actinomycetes</taxon>
        <taxon>Micrococcales</taxon>
        <taxon>Dermabacteraceae</taxon>
        <taxon>Brachybacterium</taxon>
    </lineage>
</organism>
<keyword evidence="2" id="KW-0812">Transmembrane</keyword>
<protein>
    <submittedName>
        <fullName evidence="3">Uncharacterized protein</fullName>
    </submittedName>
</protein>
<name>A0A921MVW7_9MICO</name>
<evidence type="ECO:0000256" key="2">
    <source>
        <dbReference type="SAM" id="Phobius"/>
    </source>
</evidence>
<evidence type="ECO:0000313" key="3">
    <source>
        <dbReference type="EMBL" id="HJG91649.1"/>
    </source>
</evidence>
<feature type="transmembrane region" description="Helical" evidence="2">
    <location>
        <begin position="80"/>
        <end position="105"/>
    </location>
</feature>
<evidence type="ECO:0000256" key="1">
    <source>
        <dbReference type="SAM" id="MobiDB-lite"/>
    </source>
</evidence>
<feature type="transmembrane region" description="Helical" evidence="2">
    <location>
        <begin position="38"/>
        <end position="60"/>
    </location>
</feature>
<dbReference type="EMBL" id="DYUE01000181">
    <property type="protein sequence ID" value="HJG91649.1"/>
    <property type="molecule type" value="Genomic_DNA"/>
</dbReference>
<keyword evidence="2" id="KW-0472">Membrane</keyword>
<comment type="caution">
    <text evidence="3">The sequence shown here is derived from an EMBL/GenBank/DDBJ whole genome shotgun (WGS) entry which is preliminary data.</text>
</comment>
<accession>A0A921MVW7</accession>